<gene>
    <name evidence="1" type="ORF">SAMEA104719789_00141</name>
</gene>
<dbReference type="EMBL" id="UNSC01000001">
    <property type="protein sequence ID" value="SZD71049.1"/>
    <property type="molecule type" value="Genomic_DNA"/>
</dbReference>
<keyword evidence="2" id="KW-1185">Reference proteome</keyword>
<organism evidence="1 2">
    <name type="scientific">Candidatus Ornithobacterium hominis</name>
    <dbReference type="NCBI Taxonomy" id="2497989"/>
    <lineage>
        <taxon>Bacteria</taxon>
        <taxon>Pseudomonadati</taxon>
        <taxon>Bacteroidota</taxon>
        <taxon>Flavobacteriia</taxon>
        <taxon>Flavobacteriales</taxon>
        <taxon>Weeksellaceae</taxon>
        <taxon>Ornithobacterium</taxon>
    </lineage>
</organism>
<dbReference type="AlphaFoldDB" id="A0A383TV57"/>
<name>A0A383TV57_9FLAO</name>
<protein>
    <submittedName>
        <fullName evidence="1">Uncharacterized protein</fullName>
    </submittedName>
</protein>
<accession>A0A383TV57</accession>
<reference evidence="1 2" key="1">
    <citation type="submission" date="2018-09" db="EMBL/GenBank/DDBJ databases">
        <authorList>
            <consortium name="Pathogen Informatics"/>
        </authorList>
    </citation>
    <scope>NUCLEOTIDE SEQUENCE [LARGE SCALE GENOMIC DNA]</scope>
    <source>
        <strain evidence="1 2">OH-22767</strain>
    </source>
</reference>
<sequence>MYFAENVENSKQDFFRKTGLNYSNFTGKSKDSDLSSKSVAEIITMYPEINPTWLLTGKGEMTLSRIQNIEIEGGNNKNFNNINGSTNVTISQIDATDVIDIIKSHQKQLSDSQNHLTVSQNQINTLIDIINKKI</sequence>
<evidence type="ECO:0000313" key="2">
    <source>
        <dbReference type="Proteomes" id="UP000262142"/>
    </source>
</evidence>
<dbReference type="Proteomes" id="UP000262142">
    <property type="component" value="Unassembled WGS sequence"/>
</dbReference>
<evidence type="ECO:0000313" key="1">
    <source>
        <dbReference type="EMBL" id="SZD71049.1"/>
    </source>
</evidence>
<proteinExistence type="predicted"/>